<sequence>MVLLIFLGNFNETRKQILSEKQKMARKFFLHTHNSFKIISQAHIDSKQNKQKAYCEAITII</sequence>
<evidence type="ECO:0000313" key="2">
    <source>
        <dbReference type="Proteomes" id="UP001153620"/>
    </source>
</evidence>
<reference evidence="1" key="2">
    <citation type="submission" date="2022-10" db="EMBL/GenBank/DDBJ databases">
        <authorList>
            <consortium name="ENA_rothamsted_submissions"/>
            <consortium name="culmorum"/>
            <person name="King R."/>
        </authorList>
    </citation>
    <scope>NUCLEOTIDE SEQUENCE</scope>
</reference>
<dbReference type="Proteomes" id="UP001153620">
    <property type="component" value="Chromosome 3"/>
</dbReference>
<accession>A0A9N9WXU1</accession>
<keyword evidence="2" id="KW-1185">Reference proteome</keyword>
<dbReference type="EMBL" id="OU895879">
    <property type="protein sequence ID" value="CAG9809872.1"/>
    <property type="molecule type" value="Genomic_DNA"/>
</dbReference>
<name>A0A9N9WXU1_9DIPT</name>
<evidence type="ECO:0000313" key="1">
    <source>
        <dbReference type="EMBL" id="CAG9809872.1"/>
    </source>
</evidence>
<gene>
    <name evidence="1" type="ORF">CHIRRI_LOCUS12692</name>
</gene>
<proteinExistence type="predicted"/>
<reference evidence="1" key="1">
    <citation type="submission" date="2022-01" db="EMBL/GenBank/DDBJ databases">
        <authorList>
            <person name="King R."/>
        </authorList>
    </citation>
    <scope>NUCLEOTIDE SEQUENCE</scope>
</reference>
<organism evidence="1 2">
    <name type="scientific">Chironomus riparius</name>
    <dbReference type="NCBI Taxonomy" id="315576"/>
    <lineage>
        <taxon>Eukaryota</taxon>
        <taxon>Metazoa</taxon>
        <taxon>Ecdysozoa</taxon>
        <taxon>Arthropoda</taxon>
        <taxon>Hexapoda</taxon>
        <taxon>Insecta</taxon>
        <taxon>Pterygota</taxon>
        <taxon>Neoptera</taxon>
        <taxon>Endopterygota</taxon>
        <taxon>Diptera</taxon>
        <taxon>Nematocera</taxon>
        <taxon>Chironomoidea</taxon>
        <taxon>Chironomidae</taxon>
        <taxon>Chironominae</taxon>
        <taxon>Chironomus</taxon>
    </lineage>
</organism>
<dbReference type="AlphaFoldDB" id="A0A9N9WXU1"/>
<protein>
    <submittedName>
        <fullName evidence="1">Uncharacterized protein</fullName>
    </submittedName>
</protein>